<reference evidence="1 2" key="1">
    <citation type="journal article" date="2021" name="Hortic Res">
        <title>High-quality reference genome and annotation aids understanding of berry development for evergreen blueberry (Vaccinium darrowii).</title>
        <authorList>
            <person name="Yu J."/>
            <person name="Hulse-Kemp A.M."/>
            <person name="Babiker E."/>
            <person name="Staton M."/>
        </authorList>
    </citation>
    <scope>NUCLEOTIDE SEQUENCE [LARGE SCALE GENOMIC DNA]</scope>
    <source>
        <strain evidence="2">cv. NJ 8807/NJ 8810</strain>
        <tissue evidence="1">Young leaf</tissue>
    </source>
</reference>
<proteinExistence type="predicted"/>
<evidence type="ECO:0000313" key="2">
    <source>
        <dbReference type="Proteomes" id="UP000828048"/>
    </source>
</evidence>
<sequence length="211" mass="22793">MNRKFGLIHGARVANPSIVEGGSPSQGNAVATANLLLDGSHNRAANLHDEELVSIIRLPPMPRSSNEENQGEGPYALVLATTREILLQIEDETVNFADCLGIKVVSIVGGQSIEEQWFKIGRGCEVVIATPGRLIDCLERRNADLNQCNHVVLYVVNRMIDMGFGPIVVGVLDAIPSGNLKPMVVAIGTAAKASDLSTQHGQERRVWQQHS</sequence>
<comment type="caution">
    <text evidence="1">The sequence shown here is derived from an EMBL/GenBank/DDBJ whole genome shotgun (WGS) entry which is preliminary data.</text>
</comment>
<evidence type="ECO:0000313" key="1">
    <source>
        <dbReference type="EMBL" id="KAH7842071.1"/>
    </source>
</evidence>
<dbReference type="EMBL" id="CM037151">
    <property type="protein sequence ID" value="KAH7842071.1"/>
    <property type="molecule type" value="Genomic_DNA"/>
</dbReference>
<organism evidence="1 2">
    <name type="scientific">Vaccinium darrowii</name>
    <dbReference type="NCBI Taxonomy" id="229202"/>
    <lineage>
        <taxon>Eukaryota</taxon>
        <taxon>Viridiplantae</taxon>
        <taxon>Streptophyta</taxon>
        <taxon>Embryophyta</taxon>
        <taxon>Tracheophyta</taxon>
        <taxon>Spermatophyta</taxon>
        <taxon>Magnoliopsida</taxon>
        <taxon>eudicotyledons</taxon>
        <taxon>Gunneridae</taxon>
        <taxon>Pentapetalae</taxon>
        <taxon>asterids</taxon>
        <taxon>Ericales</taxon>
        <taxon>Ericaceae</taxon>
        <taxon>Vaccinioideae</taxon>
        <taxon>Vaccinieae</taxon>
        <taxon>Vaccinium</taxon>
    </lineage>
</organism>
<accession>A0ACB7XMA0</accession>
<protein>
    <submittedName>
        <fullName evidence="1">Uncharacterized protein</fullName>
    </submittedName>
</protein>
<dbReference type="Proteomes" id="UP000828048">
    <property type="component" value="Chromosome 1"/>
</dbReference>
<gene>
    <name evidence="1" type="ORF">Vadar_001127</name>
</gene>
<name>A0ACB7XMA0_9ERIC</name>
<keyword evidence="2" id="KW-1185">Reference proteome</keyword>